<keyword evidence="5" id="KW-0902">Two-component regulatory system</keyword>
<dbReference type="SMART" id="SM00387">
    <property type="entry name" value="HATPase_c"/>
    <property type="match status" value="1"/>
</dbReference>
<evidence type="ECO:0000313" key="12">
    <source>
        <dbReference type="Proteomes" id="UP001525961"/>
    </source>
</evidence>
<dbReference type="EC" id="2.7.13.3" evidence="2"/>
<feature type="coiled-coil region" evidence="7">
    <location>
        <begin position="324"/>
        <end position="354"/>
    </location>
</feature>
<dbReference type="InterPro" id="IPR003594">
    <property type="entry name" value="HATPase_dom"/>
</dbReference>
<dbReference type="InterPro" id="IPR001789">
    <property type="entry name" value="Sig_transdc_resp-reg_receiver"/>
</dbReference>
<dbReference type="SUPFAM" id="SSF55785">
    <property type="entry name" value="PYP-like sensor domain (PAS domain)"/>
    <property type="match status" value="1"/>
</dbReference>
<feature type="region of interest" description="Disordered" evidence="8">
    <location>
        <begin position="1"/>
        <end position="20"/>
    </location>
</feature>
<evidence type="ECO:0000256" key="7">
    <source>
        <dbReference type="SAM" id="Coils"/>
    </source>
</evidence>
<dbReference type="InterPro" id="IPR036890">
    <property type="entry name" value="HATPase_C_sf"/>
</dbReference>
<keyword evidence="7" id="KW-0175">Coiled coil</keyword>
<dbReference type="RefSeq" id="WP_261236103.1">
    <property type="nucleotide sequence ID" value="NZ_JAMXFA010000021.1"/>
</dbReference>
<dbReference type="SUPFAM" id="SSF55874">
    <property type="entry name" value="ATPase domain of HSP90 chaperone/DNA topoisomerase II/histidine kinase"/>
    <property type="match status" value="1"/>
</dbReference>
<dbReference type="InterPro" id="IPR011006">
    <property type="entry name" value="CheY-like_superfamily"/>
</dbReference>
<gene>
    <name evidence="11" type="ORF">NG792_16320</name>
</gene>
<dbReference type="InterPro" id="IPR036097">
    <property type="entry name" value="HisK_dim/P_sf"/>
</dbReference>
<feature type="coiled-coil region" evidence="7">
    <location>
        <begin position="152"/>
        <end position="179"/>
    </location>
</feature>
<feature type="modified residue" description="4-aspartylphosphate" evidence="6">
    <location>
        <position position="69"/>
    </location>
</feature>
<evidence type="ECO:0000256" key="3">
    <source>
        <dbReference type="ARBA" id="ARBA00022553"/>
    </source>
</evidence>
<keyword evidence="12" id="KW-1185">Reference proteome</keyword>
<dbReference type="InterPro" id="IPR004358">
    <property type="entry name" value="Sig_transdc_His_kin-like_C"/>
</dbReference>
<dbReference type="Gene3D" id="3.30.450.20">
    <property type="entry name" value="PAS domain"/>
    <property type="match status" value="1"/>
</dbReference>
<dbReference type="Proteomes" id="UP001525961">
    <property type="component" value="Unassembled WGS sequence"/>
</dbReference>
<dbReference type="Pfam" id="PF00072">
    <property type="entry name" value="Response_reg"/>
    <property type="match status" value="1"/>
</dbReference>
<dbReference type="Gene3D" id="3.30.565.10">
    <property type="entry name" value="Histidine kinase-like ATPase, C-terminal domain"/>
    <property type="match status" value="1"/>
</dbReference>
<evidence type="ECO:0000256" key="8">
    <source>
        <dbReference type="SAM" id="MobiDB-lite"/>
    </source>
</evidence>
<proteinExistence type="predicted"/>
<dbReference type="SMART" id="SM00448">
    <property type="entry name" value="REC"/>
    <property type="match status" value="1"/>
</dbReference>
<organism evidence="11 12">
    <name type="scientific">Laspinema olomoucense D3b</name>
    <dbReference type="NCBI Taxonomy" id="2953688"/>
    <lineage>
        <taxon>Bacteria</taxon>
        <taxon>Bacillati</taxon>
        <taxon>Cyanobacteriota</taxon>
        <taxon>Cyanophyceae</taxon>
        <taxon>Oscillatoriophycideae</taxon>
        <taxon>Oscillatoriales</taxon>
        <taxon>Laspinemataceae</taxon>
        <taxon>Laspinema</taxon>
        <taxon>Laspinema olomoucense</taxon>
    </lineage>
</organism>
<evidence type="ECO:0000256" key="4">
    <source>
        <dbReference type="ARBA" id="ARBA00022777"/>
    </source>
</evidence>
<evidence type="ECO:0000256" key="2">
    <source>
        <dbReference type="ARBA" id="ARBA00012438"/>
    </source>
</evidence>
<keyword evidence="3 6" id="KW-0597">Phosphoprotein</keyword>
<keyword evidence="4" id="KW-0808">Transferase</keyword>
<dbReference type="PROSITE" id="PS50109">
    <property type="entry name" value="HIS_KIN"/>
    <property type="match status" value="1"/>
</dbReference>
<dbReference type="InterPro" id="IPR005467">
    <property type="entry name" value="His_kinase_dom"/>
</dbReference>
<accession>A0ABT2N9B7</accession>
<dbReference type="SUPFAM" id="SSF47384">
    <property type="entry name" value="Homodimeric domain of signal transducing histidine kinase"/>
    <property type="match status" value="1"/>
</dbReference>
<dbReference type="PANTHER" id="PTHR43547:SF2">
    <property type="entry name" value="HYBRID SIGNAL TRANSDUCTION HISTIDINE KINASE C"/>
    <property type="match status" value="1"/>
</dbReference>
<protein>
    <recommendedName>
        <fullName evidence="2">histidine kinase</fullName>
        <ecNumber evidence="2">2.7.13.3</ecNumber>
    </recommendedName>
</protein>
<dbReference type="CDD" id="cd00082">
    <property type="entry name" value="HisKA"/>
    <property type="match status" value="1"/>
</dbReference>
<dbReference type="CDD" id="cd19920">
    <property type="entry name" value="REC_PA4781-like"/>
    <property type="match status" value="1"/>
</dbReference>
<dbReference type="Pfam" id="PF02518">
    <property type="entry name" value="HATPase_c"/>
    <property type="match status" value="1"/>
</dbReference>
<dbReference type="PRINTS" id="PR00344">
    <property type="entry name" value="BCTRLSENSOR"/>
</dbReference>
<evidence type="ECO:0000256" key="1">
    <source>
        <dbReference type="ARBA" id="ARBA00000085"/>
    </source>
</evidence>
<evidence type="ECO:0000259" key="9">
    <source>
        <dbReference type="PROSITE" id="PS50109"/>
    </source>
</evidence>
<reference evidence="11 12" key="1">
    <citation type="journal article" date="2022" name="Front. Microbiol.">
        <title>High genomic differentiation and limited gene flow indicate recent cryptic speciation within the genus Laspinema (cyanobacteria).</title>
        <authorList>
            <person name="Stanojkovic A."/>
            <person name="Skoupy S."/>
            <person name="Skaloud P."/>
            <person name="Dvorak P."/>
        </authorList>
    </citation>
    <scope>NUCLEOTIDE SEQUENCE [LARGE SCALE GENOMIC DNA]</scope>
    <source>
        <strain evidence="11 12">D3b</strain>
    </source>
</reference>
<evidence type="ECO:0000313" key="11">
    <source>
        <dbReference type="EMBL" id="MCT7979278.1"/>
    </source>
</evidence>
<dbReference type="Gene3D" id="1.10.287.130">
    <property type="match status" value="1"/>
</dbReference>
<name>A0ABT2N9B7_9CYAN</name>
<comment type="caution">
    <text evidence="11">The sequence shown here is derived from an EMBL/GenBank/DDBJ whole genome shotgun (WGS) entry which is preliminary data.</text>
</comment>
<dbReference type="SUPFAM" id="SSF52172">
    <property type="entry name" value="CheY-like"/>
    <property type="match status" value="1"/>
</dbReference>
<dbReference type="PANTHER" id="PTHR43547">
    <property type="entry name" value="TWO-COMPONENT HISTIDINE KINASE"/>
    <property type="match status" value="1"/>
</dbReference>
<evidence type="ECO:0000259" key="10">
    <source>
        <dbReference type="PROSITE" id="PS50110"/>
    </source>
</evidence>
<feature type="domain" description="Response regulatory" evidence="10">
    <location>
        <begin position="20"/>
        <end position="136"/>
    </location>
</feature>
<sequence length="633" mass="71144">MNSDLGELNKPRESQNNRPNILVVDDTPDNVRLLSSVLTNNGYRVCKALKGDMALTVCKNALPDLILLDVMMPGMDGYEVCKSLKQQESTRQIPVIFLSALNEVEDKVKAFEAGGVDYISKPFQEAEVLSRVQTHLKLRQLQINLQEKNLCLEQEIKDRQNAQRSLEMSEAKNRALVNAIPDVMFRIGEDGFFLDYRSPSLKSLEDIADDNPENQPGNALQKSQYFTQNIFPISESLAADSSFVGKHINEVLSNDLAIWIMHYVQQTLLTSKLQLAEYIQRDKNQERWVSYEVRYVKSGPSEVLAIARDISSRKQADAAKLQAEAIMRHQKQKIEQALKDLQEAQVQLVQNEKMVGLGQLVAGIAHEINNPVNFIYGNISHVQSATSSLVKLLEIYQQEHPPNEKVREVMEELDFDFLTDDLRKMITSIAAGADRINEIVLSLRKFSLMDEAGVKKVDIHENLDTTLILLKHRFKITDEQEIELIKEYGEIPPVLCYPGELNQVFFNLFNNAIDVLKDILPDRLKAQEANPNAPEFIPSIQISTELTEHQTLLIRIKDNGPGISESGRSRLFDPFFTTKPVGKGRGLGLSISYQIVVQKHGGQLSCNSTPGQGAEFVIELPLVQSTVDPLGAV</sequence>
<evidence type="ECO:0000256" key="5">
    <source>
        <dbReference type="ARBA" id="ARBA00023012"/>
    </source>
</evidence>
<dbReference type="Gene3D" id="3.40.50.2300">
    <property type="match status" value="1"/>
</dbReference>
<dbReference type="InterPro" id="IPR003661">
    <property type="entry name" value="HisK_dim/P_dom"/>
</dbReference>
<dbReference type="PROSITE" id="PS50110">
    <property type="entry name" value="RESPONSE_REGULATORY"/>
    <property type="match status" value="1"/>
</dbReference>
<dbReference type="InterPro" id="IPR035965">
    <property type="entry name" value="PAS-like_dom_sf"/>
</dbReference>
<dbReference type="EMBL" id="JAMXFA010000021">
    <property type="protein sequence ID" value="MCT7979278.1"/>
    <property type="molecule type" value="Genomic_DNA"/>
</dbReference>
<evidence type="ECO:0000256" key="6">
    <source>
        <dbReference type="PROSITE-ProRule" id="PRU00169"/>
    </source>
</evidence>
<feature type="domain" description="Histidine kinase" evidence="9">
    <location>
        <begin position="363"/>
        <end position="624"/>
    </location>
</feature>
<keyword evidence="4" id="KW-0418">Kinase</keyword>
<comment type="catalytic activity">
    <reaction evidence="1">
        <text>ATP + protein L-histidine = ADP + protein N-phospho-L-histidine.</text>
        <dbReference type="EC" id="2.7.13.3"/>
    </reaction>
</comment>